<comment type="caution">
    <text evidence="2">The sequence shown here is derived from an EMBL/GenBank/DDBJ whole genome shotgun (WGS) entry which is preliminary data.</text>
</comment>
<gene>
    <name evidence="2" type="ORF">A2570_02590</name>
</gene>
<dbReference type="SUPFAM" id="SSF82771">
    <property type="entry name" value="GIY-YIG endonuclease"/>
    <property type="match status" value="1"/>
</dbReference>
<accession>A0A1G1XJM3</accession>
<evidence type="ECO:0000313" key="3">
    <source>
        <dbReference type="Proteomes" id="UP000178570"/>
    </source>
</evidence>
<dbReference type="Proteomes" id="UP000178570">
    <property type="component" value="Unassembled WGS sequence"/>
</dbReference>
<dbReference type="InterPro" id="IPR000305">
    <property type="entry name" value="GIY-YIG_endonuc"/>
</dbReference>
<sequence length="84" mass="10007">MFYTYLLKSKKDKMLYLGSTNNLRARLILHNKGRVTSTAKRVPMEIVYYEAYKSEKDARVREHNLKLRSNAFRQLKQRIKLSLA</sequence>
<dbReference type="STRING" id="1797529.A2570_02590"/>
<name>A0A1G1XJM3_9BACT</name>
<dbReference type="InterPro" id="IPR035901">
    <property type="entry name" value="GIY-YIG_endonuc_sf"/>
</dbReference>
<evidence type="ECO:0000313" key="2">
    <source>
        <dbReference type="EMBL" id="OGY40151.1"/>
    </source>
</evidence>
<feature type="domain" description="GIY-YIG" evidence="1">
    <location>
        <begin position="1"/>
        <end position="78"/>
    </location>
</feature>
<dbReference type="EMBL" id="MHHY01000009">
    <property type="protein sequence ID" value="OGY40151.1"/>
    <property type="molecule type" value="Genomic_DNA"/>
</dbReference>
<dbReference type="PROSITE" id="PS50164">
    <property type="entry name" value="GIY_YIG"/>
    <property type="match status" value="1"/>
</dbReference>
<organism evidence="2 3">
    <name type="scientific">Candidatus Brennerbacteria bacterium RIFOXYD1_FULL_41_16</name>
    <dbReference type="NCBI Taxonomy" id="1797529"/>
    <lineage>
        <taxon>Bacteria</taxon>
        <taxon>Candidatus Brenneribacteriota</taxon>
    </lineage>
</organism>
<evidence type="ECO:0000259" key="1">
    <source>
        <dbReference type="PROSITE" id="PS50164"/>
    </source>
</evidence>
<dbReference type="Pfam" id="PF01541">
    <property type="entry name" value="GIY-YIG"/>
    <property type="match status" value="1"/>
</dbReference>
<dbReference type="Gene3D" id="3.40.1440.10">
    <property type="entry name" value="GIY-YIG endonuclease"/>
    <property type="match status" value="1"/>
</dbReference>
<reference evidence="2 3" key="1">
    <citation type="journal article" date="2016" name="Nat. Commun.">
        <title>Thousands of microbial genomes shed light on interconnected biogeochemical processes in an aquifer system.</title>
        <authorList>
            <person name="Anantharaman K."/>
            <person name="Brown C.T."/>
            <person name="Hug L.A."/>
            <person name="Sharon I."/>
            <person name="Castelle C.J."/>
            <person name="Probst A.J."/>
            <person name="Thomas B.C."/>
            <person name="Singh A."/>
            <person name="Wilkins M.J."/>
            <person name="Karaoz U."/>
            <person name="Brodie E.L."/>
            <person name="Williams K.H."/>
            <person name="Hubbard S.S."/>
            <person name="Banfield J.F."/>
        </authorList>
    </citation>
    <scope>NUCLEOTIDE SEQUENCE [LARGE SCALE GENOMIC DNA]</scope>
</reference>
<dbReference type="SMART" id="SM00465">
    <property type="entry name" value="GIYc"/>
    <property type="match status" value="1"/>
</dbReference>
<dbReference type="AlphaFoldDB" id="A0A1G1XJM3"/>
<proteinExistence type="predicted"/>
<protein>
    <recommendedName>
        <fullName evidence="1">GIY-YIG domain-containing protein</fullName>
    </recommendedName>
</protein>